<feature type="region of interest" description="Disordered" evidence="1">
    <location>
        <begin position="45"/>
        <end position="66"/>
    </location>
</feature>
<reference evidence="2" key="1">
    <citation type="submission" date="2019-03" db="EMBL/GenBank/DDBJ databases">
        <authorList>
            <person name="Mank J."/>
            <person name="Almeida P."/>
        </authorList>
    </citation>
    <scope>NUCLEOTIDE SEQUENCE</scope>
    <source>
        <strain evidence="2">78183</strain>
    </source>
</reference>
<evidence type="ECO:0000256" key="1">
    <source>
        <dbReference type="SAM" id="MobiDB-lite"/>
    </source>
</evidence>
<dbReference type="AlphaFoldDB" id="A0A6N2MJF8"/>
<protein>
    <submittedName>
        <fullName evidence="2">Uncharacterized protein</fullName>
    </submittedName>
</protein>
<name>A0A6N2MJF8_SALVM</name>
<sequence length="66" mass="7202">MTKRNCRTGVTMCSDAEGESLAEGERVMVGLVVCSLAEGGTRREARGEREGDLRCRGRQEARDDLA</sequence>
<accession>A0A6N2MJF8</accession>
<gene>
    <name evidence="2" type="ORF">SVIM_LOCUS379020</name>
</gene>
<evidence type="ECO:0000313" key="2">
    <source>
        <dbReference type="EMBL" id="VFU54325.1"/>
    </source>
</evidence>
<dbReference type="EMBL" id="CAADRP010001835">
    <property type="protein sequence ID" value="VFU54325.1"/>
    <property type="molecule type" value="Genomic_DNA"/>
</dbReference>
<proteinExistence type="predicted"/>
<organism evidence="2">
    <name type="scientific">Salix viminalis</name>
    <name type="common">Common osier</name>
    <name type="synonym">Basket willow</name>
    <dbReference type="NCBI Taxonomy" id="40686"/>
    <lineage>
        <taxon>Eukaryota</taxon>
        <taxon>Viridiplantae</taxon>
        <taxon>Streptophyta</taxon>
        <taxon>Embryophyta</taxon>
        <taxon>Tracheophyta</taxon>
        <taxon>Spermatophyta</taxon>
        <taxon>Magnoliopsida</taxon>
        <taxon>eudicotyledons</taxon>
        <taxon>Gunneridae</taxon>
        <taxon>Pentapetalae</taxon>
        <taxon>rosids</taxon>
        <taxon>fabids</taxon>
        <taxon>Malpighiales</taxon>
        <taxon>Salicaceae</taxon>
        <taxon>Saliceae</taxon>
        <taxon>Salix</taxon>
    </lineage>
</organism>